<name>A0A7K3W0P2_9ACTN</name>
<dbReference type="Pfam" id="PF18911">
    <property type="entry name" value="PKD_4"/>
    <property type="match status" value="1"/>
</dbReference>
<dbReference type="Proteomes" id="UP000470246">
    <property type="component" value="Unassembled WGS sequence"/>
</dbReference>
<comment type="caution">
    <text evidence="3">The sequence shown here is derived from an EMBL/GenBank/DDBJ whole genome shotgun (WGS) entry which is preliminary data.</text>
</comment>
<sequence>MRRLGSGLRTVRWRLRGRPLTVCLLAALAVGLGAVSPAPAQAAPVLPPGFVVQELPTGQAELLTDVAPAPDGSWFTTGKNGRVAWVSADGRTTTLAELPVVSVQDLGLTGLAVAADHATSRTVYTARTLDVDGAWTMRVSAWTVVGEPEPVRLEAERVLWDLRADADVHATTGLVAAPDGTLWVTIGDAADFRVVDPLALRALDVDQGHGKLLHVAADGAGLPTNPFYDAGDPYSWRSRVYASGFRSPFRVGLDPTTGTPVVGDVGWNGWEEVDLVRPGAGYGWPCWEGGSPTPGYADLAGCAGVPNTAPLWAYPHGSLGTAVTGGVVYTGTQYPAEYQGAYFFGDFTSQRVYTLRYDDQGGLVREPEAGGFATEAGTPVRFTAAPNGDVVYGDLTGNRLVRLVYAPGNRPPTAEAAVTTDPATRTVTLDAGGSTDPDGDPLTHTWDLGDGATAAGTLVTHQYAEPGTAPVTARLTVSDPAGAQATAEVTVVPADQAPVLQLTAPPAEQRFAVGDPVRASATATDPEDGDLEVTWSQVLVHCSGGYCHEHPGESSTGPLFERPFEDHGDATHLEVTASAVDGAGVRREATFVAQPRLRTLTVTTDVPSPITVNGVARAGAELVVGARVSVIAPAVASDGRAAFAGWADGMPRERELVMPDADLTLSATYAATADPAALAAAP</sequence>
<dbReference type="Pfam" id="PF07995">
    <property type="entry name" value="GSDH"/>
    <property type="match status" value="1"/>
</dbReference>
<keyword evidence="1" id="KW-0732">Signal</keyword>
<dbReference type="SMART" id="SM00089">
    <property type="entry name" value="PKD"/>
    <property type="match status" value="1"/>
</dbReference>
<feature type="chain" id="PRO_5029899427" evidence="1">
    <location>
        <begin position="43"/>
        <end position="682"/>
    </location>
</feature>
<dbReference type="AlphaFoldDB" id="A0A7K3W0P2"/>
<feature type="domain" description="PKD" evidence="2">
    <location>
        <begin position="414"/>
        <end position="491"/>
    </location>
</feature>
<dbReference type="Gene3D" id="2.120.10.30">
    <property type="entry name" value="TolB, C-terminal domain"/>
    <property type="match status" value="1"/>
</dbReference>
<dbReference type="InterPro" id="IPR022409">
    <property type="entry name" value="PKD/Chitinase_dom"/>
</dbReference>
<dbReference type="PANTHER" id="PTHR19328">
    <property type="entry name" value="HEDGEHOG-INTERACTING PROTEIN"/>
    <property type="match status" value="1"/>
</dbReference>
<evidence type="ECO:0000313" key="3">
    <source>
        <dbReference type="EMBL" id="NEK57744.1"/>
    </source>
</evidence>
<dbReference type="EMBL" id="JAAGWF010000008">
    <property type="protein sequence ID" value="NEK57744.1"/>
    <property type="molecule type" value="Genomic_DNA"/>
</dbReference>
<dbReference type="InterPro" id="IPR035986">
    <property type="entry name" value="PKD_dom_sf"/>
</dbReference>
<protein>
    <submittedName>
        <fullName evidence="3">PKD domain-containing protein</fullName>
    </submittedName>
</protein>
<evidence type="ECO:0000259" key="2">
    <source>
        <dbReference type="PROSITE" id="PS50093"/>
    </source>
</evidence>
<dbReference type="Gene3D" id="2.60.40.10">
    <property type="entry name" value="Immunoglobulins"/>
    <property type="match status" value="1"/>
</dbReference>
<reference evidence="3 4" key="1">
    <citation type="submission" date="2020-02" db="EMBL/GenBank/DDBJ databases">
        <title>Geodermatophilus sabuli CPCC 205279 I12A-02694.</title>
        <authorList>
            <person name="Jiang Z."/>
        </authorList>
    </citation>
    <scope>NUCLEOTIDE SEQUENCE [LARGE SCALE GENOMIC DNA]</scope>
    <source>
        <strain evidence="3 4">I12A-02694</strain>
    </source>
</reference>
<dbReference type="SUPFAM" id="SSF49299">
    <property type="entry name" value="PKD domain"/>
    <property type="match status" value="1"/>
</dbReference>
<dbReference type="PANTHER" id="PTHR19328:SF13">
    <property type="entry name" value="HIPL1 PROTEIN"/>
    <property type="match status" value="1"/>
</dbReference>
<dbReference type="InterPro" id="IPR011041">
    <property type="entry name" value="Quinoprot_gluc/sorb_DH_b-prop"/>
</dbReference>
<dbReference type="SUPFAM" id="SSF50952">
    <property type="entry name" value="Soluble quinoprotein glucose dehydrogenase"/>
    <property type="match status" value="1"/>
</dbReference>
<dbReference type="RefSeq" id="WP_163480924.1">
    <property type="nucleotide sequence ID" value="NZ_JAAGWF010000008.1"/>
</dbReference>
<dbReference type="InterPro" id="IPR000601">
    <property type="entry name" value="PKD_dom"/>
</dbReference>
<gene>
    <name evidence="3" type="ORF">GCU56_07650</name>
</gene>
<dbReference type="PROSITE" id="PS50093">
    <property type="entry name" value="PKD"/>
    <property type="match status" value="1"/>
</dbReference>
<dbReference type="CDD" id="cd00146">
    <property type="entry name" value="PKD"/>
    <property type="match status" value="1"/>
</dbReference>
<organism evidence="3 4">
    <name type="scientific">Geodermatophilus sabuli</name>
    <dbReference type="NCBI Taxonomy" id="1564158"/>
    <lineage>
        <taxon>Bacteria</taxon>
        <taxon>Bacillati</taxon>
        <taxon>Actinomycetota</taxon>
        <taxon>Actinomycetes</taxon>
        <taxon>Geodermatophilales</taxon>
        <taxon>Geodermatophilaceae</taxon>
        <taxon>Geodermatophilus</taxon>
    </lineage>
</organism>
<accession>A0A7K3W0P2</accession>
<evidence type="ECO:0000256" key="1">
    <source>
        <dbReference type="SAM" id="SignalP"/>
    </source>
</evidence>
<dbReference type="InterPro" id="IPR013783">
    <property type="entry name" value="Ig-like_fold"/>
</dbReference>
<dbReference type="InterPro" id="IPR011042">
    <property type="entry name" value="6-blade_b-propeller_TolB-like"/>
</dbReference>
<proteinExistence type="predicted"/>
<evidence type="ECO:0000313" key="4">
    <source>
        <dbReference type="Proteomes" id="UP000470246"/>
    </source>
</evidence>
<feature type="signal peptide" evidence="1">
    <location>
        <begin position="1"/>
        <end position="42"/>
    </location>
</feature>
<dbReference type="InterPro" id="IPR012938">
    <property type="entry name" value="Glc/Sorbosone_DH"/>
</dbReference>
<keyword evidence="4" id="KW-1185">Reference proteome</keyword>
<dbReference type="GO" id="GO:0005975">
    <property type="term" value="P:carbohydrate metabolic process"/>
    <property type="evidence" value="ECO:0007669"/>
    <property type="project" value="UniProtKB-ARBA"/>
</dbReference>